<gene>
    <name evidence="2" type="ORF">BgAZ_303160</name>
</gene>
<organism evidence="2 3">
    <name type="scientific">Babesia gibsoni</name>
    <dbReference type="NCBI Taxonomy" id="33632"/>
    <lineage>
        <taxon>Eukaryota</taxon>
        <taxon>Sar</taxon>
        <taxon>Alveolata</taxon>
        <taxon>Apicomplexa</taxon>
        <taxon>Aconoidasida</taxon>
        <taxon>Piroplasmida</taxon>
        <taxon>Babesiidae</taxon>
        <taxon>Babesia</taxon>
    </lineage>
</organism>
<dbReference type="EMBL" id="JAVEPI010000003">
    <property type="protein sequence ID" value="KAK1442798.1"/>
    <property type="molecule type" value="Genomic_DNA"/>
</dbReference>
<feature type="region of interest" description="Disordered" evidence="1">
    <location>
        <begin position="259"/>
        <end position="291"/>
    </location>
</feature>
<reference evidence="2" key="1">
    <citation type="submission" date="2023-08" db="EMBL/GenBank/DDBJ databases">
        <title>Draft sequence of the Babesia gibsoni genome.</title>
        <authorList>
            <person name="Yamagishi J.Y."/>
            <person name="Xuan X.X."/>
        </authorList>
    </citation>
    <scope>NUCLEOTIDE SEQUENCE</scope>
    <source>
        <strain evidence="2">Azabu</strain>
    </source>
</reference>
<feature type="compositionally biased region" description="Basic and acidic residues" evidence="1">
    <location>
        <begin position="277"/>
        <end position="291"/>
    </location>
</feature>
<feature type="compositionally biased region" description="Polar residues" evidence="1">
    <location>
        <begin position="42"/>
        <end position="53"/>
    </location>
</feature>
<accession>A0AAD8LJX3</accession>
<evidence type="ECO:0000256" key="1">
    <source>
        <dbReference type="SAM" id="MobiDB-lite"/>
    </source>
</evidence>
<evidence type="ECO:0000313" key="2">
    <source>
        <dbReference type="EMBL" id="KAK1442798.1"/>
    </source>
</evidence>
<comment type="caution">
    <text evidence="2">The sequence shown here is derived from an EMBL/GenBank/DDBJ whole genome shotgun (WGS) entry which is preliminary data.</text>
</comment>
<dbReference type="AlphaFoldDB" id="A0AAD8LJX3"/>
<dbReference type="Proteomes" id="UP001230268">
    <property type="component" value="Unassembled WGS sequence"/>
</dbReference>
<proteinExistence type="predicted"/>
<evidence type="ECO:0000313" key="3">
    <source>
        <dbReference type="Proteomes" id="UP001230268"/>
    </source>
</evidence>
<name>A0AAD8LJX3_BABGI</name>
<feature type="region of interest" description="Disordered" evidence="1">
    <location>
        <begin position="33"/>
        <end position="55"/>
    </location>
</feature>
<protein>
    <submittedName>
        <fullName evidence="2">Uncharacterized protein</fullName>
    </submittedName>
</protein>
<sequence>MAKVEPLYRPPRRSLLEVRSNLATDLRQKAIAKTRGRKNKGLASSHSTGNLGNSVRLPSLRASDLLSQPPSENIHSSINDAVYRAKSALASVNIPGMDIEDIRRRYIQKVGHDYSAVGLTSYIIAQKDAKEFRERCFFILSWRPKTSVRHEQYDTSDSPFFSNRKPGRRRPKTPDEFLLGSFGEGDPLVNLEAASAVNYSPEESYRDYGNREYGNREYGNNMGSPFATQANMSDQGASLFSDRRGEDVPLRFRTLHSGDSRHRDISLSNSHAAKATPRSERSVETRTPEKGTLDSFRTKTRVVEDILEENKDLIPQDLDIKALGYAEKLKLLKRLGFEDDYIANRLCAKYASSRGHKNKKLTPLEAFSMYDRQDLKESIQVYKDLSGEFSRYKRGAGSPTVLLDESRTAKDIYSNIKAILES</sequence>
<keyword evidence="3" id="KW-1185">Reference proteome</keyword>